<dbReference type="AlphaFoldDB" id="A0A564Y1N0"/>
<sequence length="67" mass="7646">MYCQAFIKFSCLLEPVKLQGRYLAKVCILEFVTILGSSPVTKLASMHYLPSLMMLQCLLQKRSSVFQ</sequence>
<evidence type="ECO:0000313" key="2">
    <source>
        <dbReference type="Proteomes" id="UP000321570"/>
    </source>
</evidence>
<dbReference type="EMBL" id="CABIJS010000050">
    <property type="protein sequence ID" value="VUZ41120.1"/>
    <property type="molecule type" value="Genomic_DNA"/>
</dbReference>
<name>A0A564Y1N0_HYMDI</name>
<organism evidence="1 2">
    <name type="scientific">Hymenolepis diminuta</name>
    <name type="common">Rat tapeworm</name>
    <dbReference type="NCBI Taxonomy" id="6216"/>
    <lineage>
        <taxon>Eukaryota</taxon>
        <taxon>Metazoa</taxon>
        <taxon>Spiralia</taxon>
        <taxon>Lophotrochozoa</taxon>
        <taxon>Platyhelminthes</taxon>
        <taxon>Cestoda</taxon>
        <taxon>Eucestoda</taxon>
        <taxon>Cyclophyllidea</taxon>
        <taxon>Hymenolepididae</taxon>
        <taxon>Hymenolepis</taxon>
    </lineage>
</organism>
<accession>A0A564Y1N0</accession>
<dbReference type="Proteomes" id="UP000321570">
    <property type="component" value="Unassembled WGS sequence"/>
</dbReference>
<gene>
    <name evidence="1" type="ORF">WMSIL1_LOCUS2029</name>
</gene>
<proteinExistence type="predicted"/>
<evidence type="ECO:0000313" key="1">
    <source>
        <dbReference type="EMBL" id="VUZ41120.1"/>
    </source>
</evidence>
<keyword evidence="2" id="KW-1185">Reference proteome</keyword>
<reference evidence="1 2" key="1">
    <citation type="submission" date="2019-07" db="EMBL/GenBank/DDBJ databases">
        <authorList>
            <person name="Jastrzebski P J."/>
            <person name="Paukszto L."/>
            <person name="Jastrzebski P J."/>
        </authorList>
    </citation>
    <scope>NUCLEOTIDE SEQUENCE [LARGE SCALE GENOMIC DNA]</scope>
    <source>
        <strain evidence="1 2">WMS-il1</strain>
    </source>
</reference>
<protein>
    <submittedName>
        <fullName evidence="1">Uncharacterized protein</fullName>
    </submittedName>
</protein>